<feature type="compositionally biased region" description="Basic and acidic residues" evidence="1">
    <location>
        <begin position="313"/>
        <end position="327"/>
    </location>
</feature>
<evidence type="ECO:0000313" key="2">
    <source>
        <dbReference type="EMBL" id="KAK4115063.1"/>
    </source>
</evidence>
<feature type="compositionally biased region" description="Basic and acidic residues" evidence="1">
    <location>
        <begin position="107"/>
        <end position="120"/>
    </location>
</feature>
<sequence>METISSIKNAATKAIWGENQNQNQSHEEPVSGKMGDVAAGEPYDAGNIESNEEALSKPEQPHKEESSETKPAGTGTTTTLPVRDSRAKAEQAQAAATPLPPTPAPEQQKKEKEQPEKRVVDPSAVPSASGMGDDSTQAQNDTRAPPPPTAPSTTLTPQVTDIAAAANKQTTHGGAGEGIGKKEEEGPKMGERKDDDKKEKTKEEEDIANRPVNVEGPGPRPIEELARERGGDAGNSAPSAQAQTKSPAGAGAGQNIVESVGTGDKTRRDSAKGLEEEHHDVRSAGKGDSGEAYVKSSGLAAEGGDFDASRPGAAREADRLLEQKGVQRGDGGITHHSAHGQQPQQHTSGKNGGEHHEKTSLKDKIKAKLHKPSVSS</sequence>
<dbReference type="Proteomes" id="UP001302812">
    <property type="component" value="Unassembled WGS sequence"/>
</dbReference>
<feature type="compositionally biased region" description="Basic and acidic residues" evidence="1">
    <location>
        <begin position="352"/>
        <end position="366"/>
    </location>
</feature>
<protein>
    <recommendedName>
        <fullName evidence="4">Glycine-rich cell wall structural protein 1</fullName>
    </recommendedName>
</protein>
<dbReference type="GeneID" id="89938698"/>
<feature type="compositionally biased region" description="Basic and acidic residues" evidence="1">
    <location>
        <begin position="264"/>
        <end position="289"/>
    </location>
</feature>
<organism evidence="2 3">
    <name type="scientific">Canariomyces notabilis</name>
    <dbReference type="NCBI Taxonomy" id="2074819"/>
    <lineage>
        <taxon>Eukaryota</taxon>
        <taxon>Fungi</taxon>
        <taxon>Dikarya</taxon>
        <taxon>Ascomycota</taxon>
        <taxon>Pezizomycotina</taxon>
        <taxon>Sordariomycetes</taxon>
        <taxon>Sordariomycetidae</taxon>
        <taxon>Sordariales</taxon>
        <taxon>Chaetomiaceae</taxon>
        <taxon>Canariomyces</taxon>
    </lineage>
</organism>
<accession>A0AAN6TIH3</accession>
<dbReference type="EMBL" id="MU853335">
    <property type="protein sequence ID" value="KAK4115063.1"/>
    <property type="molecule type" value="Genomic_DNA"/>
</dbReference>
<reference evidence="2" key="1">
    <citation type="journal article" date="2023" name="Mol. Phylogenet. Evol.">
        <title>Genome-scale phylogeny and comparative genomics of the fungal order Sordariales.</title>
        <authorList>
            <person name="Hensen N."/>
            <person name="Bonometti L."/>
            <person name="Westerberg I."/>
            <person name="Brannstrom I.O."/>
            <person name="Guillou S."/>
            <person name="Cros-Aarteil S."/>
            <person name="Calhoun S."/>
            <person name="Haridas S."/>
            <person name="Kuo A."/>
            <person name="Mondo S."/>
            <person name="Pangilinan J."/>
            <person name="Riley R."/>
            <person name="LaButti K."/>
            <person name="Andreopoulos B."/>
            <person name="Lipzen A."/>
            <person name="Chen C."/>
            <person name="Yan M."/>
            <person name="Daum C."/>
            <person name="Ng V."/>
            <person name="Clum A."/>
            <person name="Steindorff A."/>
            <person name="Ohm R.A."/>
            <person name="Martin F."/>
            <person name="Silar P."/>
            <person name="Natvig D.O."/>
            <person name="Lalanne C."/>
            <person name="Gautier V."/>
            <person name="Ament-Velasquez S.L."/>
            <person name="Kruys A."/>
            <person name="Hutchinson M.I."/>
            <person name="Powell A.J."/>
            <person name="Barry K."/>
            <person name="Miller A.N."/>
            <person name="Grigoriev I.V."/>
            <person name="Debuchy R."/>
            <person name="Gladieux P."/>
            <person name="Hiltunen Thoren M."/>
            <person name="Johannesson H."/>
        </authorList>
    </citation>
    <scope>NUCLEOTIDE SEQUENCE</scope>
    <source>
        <strain evidence="2">CBS 508.74</strain>
    </source>
</reference>
<feature type="compositionally biased region" description="Basic and acidic residues" evidence="1">
    <location>
        <begin position="221"/>
        <end position="231"/>
    </location>
</feature>
<evidence type="ECO:0000256" key="1">
    <source>
        <dbReference type="SAM" id="MobiDB-lite"/>
    </source>
</evidence>
<reference evidence="2" key="2">
    <citation type="submission" date="2023-05" db="EMBL/GenBank/DDBJ databases">
        <authorList>
            <consortium name="Lawrence Berkeley National Laboratory"/>
            <person name="Steindorff A."/>
            <person name="Hensen N."/>
            <person name="Bonometti L."/>
            <person name="Westerberg I."/>
            <person name="Brannstrom I.O."/>
            <person name="Guillou S."/>
            <person name="Cros-Aarteil S."/>
            <person name="Calhoun S."/>
            <person name="Haridas S."/>
            <person name="Kuo A."/>
            <person name="Mondo S."/>
            <person name="Pangilinan J."/>
            <person name="Riley R."/>
            <person name="Labutti K."/>
            <person name="Andreopoulos B."/>
            <person name="Lipzen A."/>
            <person name="Chen C."/>
            <person name="Yanf M."/>
            <person name="Daum C."/>
            <person name="Ng V."/>
            <person name="Clum A."/>
            <person name="Ohm R."/>
            <person name="Martin F."/>
            <person name="Silar P."/>
            <person name="Natvig D."/>
            <person name="Lalanne C."/>
            <person name="Gautier V."/>
            <person name="Ament-Velasquez S.L."/>
            <person name="Kruys A."/>
            <person name="Hutchinson M.I."/>
            <person name="Powell A.J."/>
            <person name="Barry K."/>
            <person name="Miller A.N."/>
            <person name="Grigoriev I.V."/>
            <person name="Debuchy R."/>
            <person name="Gladieux P."/>
            <person name="Thoren M.H."/>
            <person name="Johannesson H."/>
        </authorList>
    </citation>
    <scope>NUCLEOTIDE SEQUENCE</scope>
    <source>
        <strain evidence="2">CBS 508.74</strain>
    </source>
</reference>
<evidence type="ECO:0000313" key="3">
    <source>
        <dbReference type="Proteomes" id="UP001302812"/>
    </source>
</evidence>
<name>A0AAN6TIH3_9PEZI</name>
<proteinExistence type="predicted"/>
<gene>
    <name evidence="2" type="ORF">N656DRAFT_776129</name>
</gene>
<dbReference type="AlphaFoldDB" id="A0AAN6TIH3"/>
<evidence type="ECO:0008006" key="4">
    <source>
        <dbReference type="Google" id="ProtNLM"/>
    </source>
</evidence>
<feature type="compositionally biased region" description="Polar residues" evidence="1">
    <location>
        <begin position="236"/>
        <end position="246"/>
    </location>
</feature>
<comment type="caution">
    <text evidence="2">The sequence shown here is derived from an EMBL/GenBank/DDBJ whole genome shotgun (WGS) entry which is preliminary data.</text>
</comment>
<dbReference type="RefSeq" id="XP_064672633.1">
    <property type="nucleotide sequence ID" value="XM_064814573.1"/>
</dbReference>
<feature type="compositionally biased region" description="Basic residues" evidence="1">
    <location>
        <begin position="367"/>
        <end position="376"/>
    </location>
</feature>
<feature type="compositionally biased region" description="Basic and acidic residues" evidence="1">
    <location>
        <begin position="54"/>
        <end position="68"/>
    </location>
</feature>
<feature type="compositionally biased region" description="Basic and acidic residues" evidence="1">
    <location>
        <begin position="179"/>
        <end position="203"/>
    </location>
</feature>
<feature type="compositionally biased region" description="Polar residues" evidence="1">
    <location>
        <begin position="339"/>
        <end position="349"/>
    </location>
</feature>
<feature type="region of interest" description="Disordered" evidence="1">
    <location>
        <begin position="1"/>
        <end position="376"/>
    </location>
</feature>
<keyword evidence="3" id="KW-1185">Reference proteome</keyword>